<sequence>MTEWKGEDKGVMTNWKVDDKGIMTEWKGDDKGIMTEWKGDDKGIMTEWKGEEKGIMTEWKGEDKGTCTVCMGEDKCIMTEQKEYGFYKTYMRDLFQPGQPSSHDLTQNKVVLKWEKPNIGDDLVHKYAVIRKDINTSHTETYFTMGNTCKLTIGSLQPATKYEFIVQPIRFNGVEGIRSESYIVETLPASMYSKSVSYSGR</sequence>
<organism evidence="2 3">
    <name type="scientific">Mytilus galloprovincialis</name>
    <name type="common">Mediterranean mussel</name>
    <dbReference type="NCBI Taxonomy" id="29158"/>
    <lineage>
        <taxon>Eukaryota</taxon>
        <taxon>Metazoa</taxon>
        <taxon>Spiralia</taxon>
        <taxon>Lophotrochozoa</taxon>
        <taxon>Mollusca</taxon>
        <taxon>Bivalvia</taxon>
        <taxon>Autobranchia</taxon>
        <taxon>Pteriomorphia</taxon>
        <taxon>Mytilida</taxon>
        <taxon>Mytiloidea</taxon>
        <taxon>Mytilidae</taxon>
        <taxon>Mytilinae</taxon>
        <taxon>Mytilus</taxon>
    </lineage>
</organism>
<name>A0A8B6FEL2_MYTGA</name>
<dbReference type="Gene3D" id="2.60.40.10">
    <property type="entry name" value="Immunoglobulins"/>
    <property type="match status" value="1"/>
</dbReference>
<evidence type="ECO:0000313" key="3">
    <source>
        <dbReference type="Proteomes" id="UP000596742"/>
    </source>
</evidence>
<accession>A0A8B6FEL2</accession>
<keyword evidence="3" id="KW-1185">Reference proteome</keyword>
<dbReference type="PROSITE" id="PS50853">
    <property type="entry name" value="FN3"/>
    <property type="match status" value="1"/>
</dbReference>
<evidence type="ECO:0000259" key="1">
    <source>
        <dbReference type="PROSITE" id="PS50853"/>
    </source>
</evidence>
<dbReference type="SUPFAM" id="SSF49265">
    <property type="entry name" value="Fibronectin type III"/>
    <property type="match status" value="1"/>
</dbReference>
<dbReference type="InterPro" id="IPR013783">
    <property type="entry name" value="Ig-like_fold"/>
</dbReference>
<reference evidence="2" key="1">
    <citation type="submission" date="2018-11" db="EMBL/GenBank/DDBJ databases">
        <authorList>
            <person name="Alioto T."/>
            <person name="Alioto T."/>
        </authorList>
    </citation>
    <scope>NUCLEOTIDE SEQUENCE</scope>
</reference>
<dbReference type="EMBL" id="UYJE01006672">
    <property type="protein sequence ID" value="VDI47987.1"/>
    <property type="molecule type" value="Genomic_DNA"/>
</dbReference>
<comment type="caution">
    <text evidence="2">The sequence shown here is derived from an EMBL/GenBank/DDBJ whole genome shotgun (WGS) entry which is preliminary data.</text>
</comment>
<dbReference type="Pfam" id="PF00041">
    <property type="entry name" value="fn3"/>
    <property type="match status" value="1"/>
</dbReference>
<dbReference type="InterPro" id="IPR003961">
    <property type="entry name" value="FN3_dom"/>
</dbReference>
<dbReference type="CDD" id="cd00063">
    <property type="entry name" value="FN3"/>
    <property type="match status" value="1"/>
</dbReference>
<dbReference type="InterPro" id="IPR036116">
    <property type="entry name" value="FN3_sf"/>
</dbReference>
<proteinExistence type="predicted"/>
<evidence type="ECO:0000313" key="2">
    <source>
        <dbReference type="EMBL" id="VDI47987.1"/>
    </source>
</evidence>
<feature type="domain" description="Fibronectin type-III" evidence="1">
    <location>
        <begin position="96"/>
        <end position="189"/>
    </location>
</feature>
<protein>
    <recommendedName>
        <fullName evidence="1">Fibronectin type-III domain-containing protein</fullName>
    </recommendedName>
</protein>
<gene>
    <name evidence="2" type="ORF">MGAL_10B030625</name>
</gene>
<dbReference type="Proteomes" id="UP000596742">
    <property type="component" value="Unassembled WGS sequence"/>
</dbReference>
<dbReference type="AlphaFoldDB" id="A0A8B6FEL2"/>